<dbReference type="RefSeq" id="WP_209641385.1">
    <property type="nucleotide sequence ID" value="NZ_JAGINW010000001.1"/>
</dbReference>
<name>A0ABS4TJL1_9PSEU</name>
<gene>
    <name evidence="1" type="ORF">JOF56_004589</name>
</gene>
<dbReference type="Proteomes" id="UP001519332">
    <property type="component" value="Unassembled WGS sequence"/>
</dbReference>
<evidence type="ECO:0008006" key="3">
    <source>
        <dbReference type="Google" id="ProtNLM"/>
    </source>
</evidence>
<proteinExistence type="predicted"/>
<keyword evidence="2" id="KW-1185">Reference proteome</keyword>
<evidence type="ECO:0000313" key="2">
    <source>
        <dbReference type="Proteomes" id="UP001519332"/>
    </source>
</evidence>
<dbReference type="EMBL" id="JAGINW010000001">
    <property type="protein sequence ID" value="MBP2324204.1"/>
    <property type="molecule type" value="Genomic_DNA"/>
</dbReference>
<comment type="caution">
    <text evidence="1">The sequence shown here is derived from an EMBL/GenBank/DDBJ whole genome shotgun (WGS) entry which is preliminary data.</text>
</comment>
<reference evidence="1 2" key="1">
    <citation type="submission" date="2021-03" db="EMBL/GenBank/DDBJ databases">
        <title>Sequencing the genomes of 1000 actinobacteria strains.</title>
        <authorList>
            <person name="Klenk H.-P."/>
        </authorList>
    </citation>
    <scope>NUCLEOTIDE SEQUENCE [LARGE SCALE GENOMIC DNA]</scope>
    <source>
        <strain evidence="1 2">DSM 46670</strain>
    </source>
</reference>
<accession>A0ABS4TJL1</accession>
<protein>
    <recommendedName>
        <fullName evidence="3">Immunity protein 50</fullName>
    </recommendedName>
</protein>
<organism evidence="1 2">
    <name type="scientific">Kibdelosporangium banguiense</name>
    <dbReference type="NCBI Taxonomy" id="1365924"/>
    <lineage>
        <taxon>Bacteria</taxon>
        <taxon>Bacillati</taxon>
        <taxon>Actinomycetota</taxon>
        <taxon>Actinomycetes</taxon>
        <taxon>Pseudonocardiales</taxon>
        <taxon>Pseudonocardiaceae</taxon>
        <taxon>Kibdelosporangium</taxon>
    </lineage>
</organism>
<evidence type="ECO:0000313" key="1">
    <source>
        <dbReference type="EMBL" id="MBP2324204.1"/>
    </source>
</evidence>
<sequence>MTEPPWTLEFDRPFHFWFFYVSHAQLVLRSPRRGHEPRIDVIFTFTGEFNLPRTLDDLRIDALAPHDPRHKELGVQRLDFIGVERTAYAITASNFQNGLVTAHRVEIQETDREYDDIHPFEGDLPYMSFEEPYPAYDEGPLRSRFADPVI</sequence>